<evidence type="ECO:0000313" key="2">
    <source>
        <dbReference type="WBParaSite" id="JU765_v2.g11755.t1"/>
    </source>
</evidence>
<organism evidence="1 2">
    <name type="scientific">Panagrolaimus sp. JU765</name>
    <dbReference type="NCBI Taxonomy" id="591449"/>
    <lineage>
        <taxon>Eukaryota</taxon>
        <taxon>Metazoa</taxon>
        <taxon>Ecdysozoa</taxon>
        <taxon>Nematoda</taxon>
        <taxon>Chromadorea</taxon>
        <taxon>Rhabditida</taxon>
        <taxon>Tylenchina</taxon>
        <taxon>Panagrolaimomorpha</taxon>
        <taxon>Panagrolaimoidea</taxon>
        <taxon>Panagrolaimidae</taxon>
        <taxon>Panagrolaimus</taxon>
    </lineage>
</organism>
<proteinExistence type="predicted"/>
<reference evidence="2" key="1">
    <citation type="submission" date="2022-11" db="UniProtKB">
        <authorList>
            <consortium name="WormBaseParasite"/>
        </authorList>
    </citation>
    <scope>IDENTIFICATION</scope>
</reference>
<protein>
    <submittedName>
        <fullName evidence="2">Uncharacterized protein</fullName>
    </submittedName>
</protein>
<evidence type="ECO:0000313" key="1">
    <source>
        <dbReference type="Proteomes" id="UP000887576"/>
    </source>
</evidence>
<dbReference type="Proteomes" id="UP000887576">
    <property type="component" value="Unplaced"/>
</dbReference>
<name>A0AC34Q0G3_9BILA</name>
<sequence length="115" mass="12886">NFLIIMKLFLISWTLIFIILIKQIKSQDCSSASTVWLEWSNWSDCTDTCGSCGIHMRTRICLTNNTNCPCSGLGTQLDYCNLNVCKYPRQTCCSNRTATSYKGTFACLDLSSTGK</sequence>
<dbReference type="WBParaSite" id="JU765_v2.g11755.t1">
    <property type="protein sequence ID" value="JU765_v2.g11755.t1"/>
    <property type="gene ID" value="JU765_v2.g11755"/>
</dbReference>
<accession>A0AC34Q0G3</accession>